<dbReference type="Pfam" id="PF03985">
    <property type="entry name" value="Paf1"/>
    <property type="match status" value="1"/>
</dbReference>
<dbReference type="GO" id="GO:0003682">
    <property type="term" value="F:chromatin binding"/>
    <property type="evidence" value="ECO:0007669"/>
    <property type="project" value="TreeGrafter"/>
</dbReference>
<evidence type="ECO:0000313" key="4">
    <source>
        <dbReference type="EMBL" id="KAF2236141.1"/>
    </source>
</evidence>
<evidence type="ECO:0000256" key="1">
    <source>
        <dbReference type="ARBA" id="ARBA00004123"/>
    </source>
</evidence>
<dbReference type="EMBL" id="ML991787">
    <property type="protein sequence ID" value="KAF2236141.1"/>
    <property type="molecule type" value="Genomic_DNA"/>
</dbReference>
<gene>
    <name evidence="4" type="ORF">EV356DRAFT_464222</name>
</gene>
<keyword evidence="3" id="KW-0539">Nucleus</keyword>
<dbReference type="GO" id="GO:0016593">
    <property type="term" value="C:Cdc73/Paf1 complex"/>
    <property type="evidence" value="ECO:0007669"/>
    <property type="project" value="InterPro"/>
</dbReference>
<organism evidence="4 5">
    <name type="scientific">Viridothelium virens</name>
    <name type="common">Speckled blister lichen</name>
    <name type="synonym">Trypethelium virens</name>
    <dbReference type="NCBI Taxonomy" id="1048519"/>
    <lineage>
        <taxon>Eukaryota</taxon>
        <taxon>Fungi</taxon>
        <taxon>Dikarya</taxon>
        <taxon>Ascomycota</taxon>
        <taxon>Pezizomycotina</taxon>
        <taxon>Dothideomycetes</taxon>
        <taxon>Dothideomycetes incertae sedis</taxon>
        <taxon>Trypetheliales</taxon>
        <taxon>Trypetheliaceae</taxon>
        <taxon>Viridothelium</taxon>
    </lineage>
</organism>
<comment type="subcellular location">
    <subcellularLocation>
        <location evidence="1">Nucleus</location>
    </subcellularLocation>
</comment>
<evidence type="ECO:0000313" key="5">
    <source>
        <dbReference type="Proteomes" id="UP000800092"/>
    </source>
</evidence>
<accession>A0A6A6HE16</accession>
<dbReference type="AlphaFoldDB" id="A0A6A6HE16"/>
<dbReference type="Proteomes" id="UP000800092">
    <property type="component" value="Unassembled WGS sequence"/>
</dbReference>
<comment type="similarity">
    <text evidence="2">Belongs to the PAF1 family.</text>
</comment>
<dbReference type="PANTHER" id="PTHR23188">
    <property type="entry name" value="RNA POLYMERASE II-ASSOCIATED FACTOR 1 HOMOLOG"/>
    <property type="match status" value="1"/>
</dbReference>
<dbReference type="PANTHER" id="PTHR23188:SF12">
    <property type="entry name" value="RNA POLYMERASE II-ASSOCIATED FACTOR 1 HOMOLOG"/>
    <property type="match status" value="1"/>
</dbReference>
<dbReference type="GO" id="GO:0000993">
    <property type="term" value="F:RNA polymerase II complex binding"/>
    <property type="evidence" value="ECO:0007669"/>
    <property type="project" value="TreeGrafter"/>
</dbReference>
<reference evidence="4" key="1">
    <citation type="journal article" date="2020" name="Stud. Mycol.">
        <title>101 Dothideomycetes genomes: a test case for predicting lifestyles and emergence of pathogens.</title>
        <authorList>
            <person name="Haridas S."/>
            <person name="Albert R."/>
            <person name="Binder M."/>
            <person name="Bloem J."/>
            <person name="Labutti K."/>
            <person name="Salamov A."/>
            <person name="Andreopoulos B."/>
            <person name="Baker S."/>
            <person name="Barry K."/>
            <person name="Bills G."/>
            <person name="Bluhm B."/>
            <person name="Cannon C."/>
            <person name="Castanera R."/>
            <person name="Culley D."/>
            <person name="Daum C."/>
            <person name="Ezra D."/>
            <person name="Gonzalez J."/>
            <person name="Henrissat B."/>
            <person name="Kuo A."/>
            <person name="Liang C."/>
            <person name="Lipzen A."/>
            <person name="Lutzoni F."/>
            <person name="Magnuson J."/>
            <person name="Mondo S."/>
            <person name="Nolan M."/>
            <person name="Ohm R."/>
            <person name="Pangilinan J."/>
            <person name="Park H.-J."/>
            <person name="Ramirez L."/>
            <person name="Alfaro M."/>
            <person name="Sun H."/>
            <person name="Tritt A."/>
            <person name="Yoshinaga Y."/>
            <person name="Zwiers L.-H."/>
            <person name="Turgeon B."/>
            <person name="Goodwin S."/>
            <person name="Spatafora J."/>
            <person name="Crous P."/>
            <person name="Grigoriev I."/>
        </authorList>
    </citation>
    <scope>NUCLEOTIDE SEQUENCE</scope>
    <source>
        <strain evidence="4">Tuck. ex Michener</strain>
    </source>
</reference>
<evidence type="ECO:0000256" key="2">
    <source>
        <dbReference type="ARBA" id="ARBA00007560"/>
    </source>
</evidence>
<name>A0A6A6HE16_VIRVR</name>
<evidence type="ECO:0000256" key="3">
    <source>
        <dbReference type="ARBA" id="ARBA00023242"/>
    </source>
</evidence>
<sequence>MSAASGRPERVYHQDYIARIRYSNALPPPPNPPKLLEIPNTGLAGGQYTSAGFASRLAREQPLNIEADAELGMPIDLVGLPRIFDGDESAIRSLDHPPSVHPHDKPLLRPLAALGKASSLTTGASFLRRSEYTSSESRSRFDSSTSKDLLRLRNDQKRARRTDVNKDDSMNILRSVIKGFDVAYPRDAYRGADSGNNIRGSEVARPDADAWNNPRHPTNPNLRLLDSYPVVPDLEALPETGSYLVTKFHTNPVAGSESYDERLDVGVFKPNDESEEDQERMRLAIAAHDADPSVPVPVPTYSYDYFLPKRTSSVRGIKRKVNPSDPEHENDELYDAVRNDGQKCFHYDRVRGYETYQQTGNVNEEYQDTVLIALHDPETSATSEDGRQLQKAAYYYPILSKSFIRPKRAPNTARMGMSGRQLQKSEDQIDAIEATIREPTEEERNMRIEKKEMLQGLTSLEV</sequence>
<dbReference type="OrthoDB" id="10260285at2759"/>
<dbReference type="GO" id="GO:0006368">
    <property type="term" value="P:transcription elongation by RNA polymerase II"/>
    <property type="evidence" value="ECO:0007669"/>
    <property type="project" value="InterPro"/>
</dbReference>
<protein>
    <submittedName>
        <fullName evidence="4">Paf1 complex protein</fullName>
    </submittedName>
</protein>
<keyword evidence="5" id="KW-1185">Reference proteome</keyword>
<proteinExistence type="inferred from homology"/>
<dbReference type="InterPro" id="IPR007133">
    <property type="entry name" value="RNA_pol_II-assoc_Paf1"/>
</dbReference>